<dbReference type="InterPro" id="IPR013783">
    <property type="entry name" value="Ig-like_fold"/>
</dbReference>
<dbReference type="SUPFAM" id="SSF49785">
    <property type="entry name" value="Galactose-binding domain-like"/>
    <property type="match status" value="1"/>
</dbReference>
<dbReference type="PRINTS" id="PR00014">
    <property type="entry name" value="FNTYPEIII"/>
</dbReference>
<dbReference type="CDD" id="cd00063">
    <property type="entry name" value="FN3"/>
    <property type="match status" value="2"/>
</dbReference>
<evidence type="ECO:0000259" key="5">
    <source>
        <dbReference type="PROSITE" id="PS50853"/>
    </source>
</evidence>
<evidence type="ECO:0000313" key="6">
    <source>
        <dbReference type="EMBL" id="MBE1606528.1"/>
    </source>
</evidence>
<evidence type="ECO:0000256" key="2">
    <source>
        <dbReference type="ARBA" id="ARBA00023295"/>
    </source>
</evidence>
<dbReference type="InterPro" id="IPR055826">
    <property type="entry name" value="DUF7402"/>
</dbReference>
<dbReference type="PANTHER" id="PTHR13817:SF151">
    <property type="entry name" value="TITIN"/>
    <property type="match status" value="1"/>
</dbReference>
<dbReference type="SMART" id="SM00060">
    <property type="entry name" value="FN3"/>
    <property type="match status" value="2"/>
</dbReference>
<dbReference type="InterPro" id="IPR008979">
    <property type="entry name" value="Galactose-bd-like_sf"/>
</dbReference>
<dbReference type="GO" id="GO:0000272">
    <property type="term" value="P:polysaccharide catabolic process"/>
    <property type="evidence" value="ECO:0007669"/>
    <property type="project" value="UniProtKB-KW"/>
</dbReference>
<reference evidence="6" key="1">
    <citation type="submission" date="2020-10" db="EMBL/GenBank/DDBJ databases">
        <title>Sequencing the genomes of 1000 actinobacteria strains.</title>
        <authorList>
            <person name="Klenk H.-P."/>
        </authorList>
    </citation>
    <scope>NUCLEOTIDE SEQUENCE</scope>
    <source>
        <strain evidence="6">DSM 45354</strain>
    </source>
</reference>
<keyword evidence="3" id="KW-0119">Carbohydrate metabolism</keyword>
<feature type="domain" description="Fibronectin type-III" evidence="5">
    <location>
        <begin position="73"/>
        <end position="172"/>
    </location>
</feature>
<accession>A0A927RKB0</accession>
<protein>
    <recommendedName>
        <fullName evidence="5">Fibronectin type-III domain-containing protein</fullName>
    </recommendedName>
</protein>
<dbReference type="SUPFAM" id="SSF49265">
    <property type="entry name" value="Fibronectin type III"/>
    <property type="match status" value="2"/>
</dbReference>
<dbReference type="Pfam" id="PF00041">
    <property type="entry name" value="fn3"/>
    <property type="match status" value="2"/>
</dbReference>
<keyword evidence="2" id="KW-0326">Glycosidase</keyword>
<dbReference type="Proteomes" id="UP000638648">
    <property type="component" value="Unassembled WGS sequence"/>
</dbReference>
<dbReference type="PROSITE" id="PS50853">
    <property type="entry name" value="FN3"/>
    <property type="match status" value="2"/>
</dbReference>
<evidence type="ECO:0000313" key="7">
    <source>
        <dbReference type="Proteomes" id="UP000638648"/>
    </source>
</evidence>
<evidence type="ECO:0000256" key="1">
    <source>
        <dbReference type="ARBA" id="ARBA00022737"/>
    </source>
</evidence>
<dbReference type="InterPro" id="IPR036116">
    <property type="entry name" value="FN3_sf"/>
</dbReference>
<name>A0A927RKB0_9ACTN</name>
<keyword evidence="7" id="KW-1185">Reference proteome</keyword>
<proteinExistence type="predicted"/>
<dbReference type="Gene3D" id="2.60.40.1080">
    <property type="match status" value="1"/>
</dbReference>
<dbReference type="InterPro" id="IPR003961">
    <property type="entry name" value="FN3_dom"/>
</dbReference>
<feature type="region of interest" description="Disordered" evidence="4">
    <location>
        <begin position="1"/>
        <end position="30"/>
    </location>
</feature>
<dbReference type="EMBL" id="JADBEM010000001">
    <property type="protein sequence ID" value="MBE1606528.1"/>
    <property type="molecule type" value="Genomic_DNA"/>
</dbReference>
<gene>
    <name evidence="6" type="ORF">HEB94_003376</name>
</gene>
<dbReference type="Gene3D" id="2.60.40.10">
    <property type="entry name" value="Immunoglobulins"/>
    <property type="match status" value="2"/>
</dbReference>
<keyword evidence="1" id="KW-0677">Repeat</keyword>
<sequence length="483" mass="49843">MLYDRPGDDDSNGGTLSFSDGSTVEVRDLPRNGGARTLTFPMKTFDRVRFQVAGGTGLNPGLSEFEVYAVPSAPEAPTDVSVVRDGDEATVSWKPPTFDGGAPLTGYVVTARRDGVPEKTVEVDENTTEAVLDGLSAAQSYDFTVAARNLIGTGPGMGEPVLATGLAITGPNQVVRPYGSARFEVAFTPDDTTLKKARWSVTESDGSPTDKATIDDAGVLRVNHRDGNVVVTATAADAGGVSTNATVTIALDPSLYRSNASRWPGASATASSQFNNDFRAAKVHDGFGAAAGEWASGGEQNPWIRLEWTTPVQADTITLYDRPGVDDATGGTLSFSDGSSVPVDGIPADGGAKTVSLGQKRFTWVRFQVVGGSGPNVGLAEFEVAATPSPPQAPTDVAAAPLEDGVVVSWSPPAFDGGAPLTGYVVTPYRQGVALDPVNVEAGLSSATVTGLSAGQAYEFGVAARNIVGTGPESARTEPVVPT</sequence>
<evidence type="ECO:0000256" key="3">
    <source>
        <dbReference type="ARBA" id="ARBA00023326"/>
    </source>
</evidence>
<evidence type="ECO:0000256" key="4">
    <source>
        <dbReference type="SAM" id="MobiDB-lite"/>
    </source>
</evidence>
<keyword evidence="3" id="KW-0624">Polysaccharide degradation</keyword>
<dbReference type="InterPro" id="IPR050964">
    <property type="entry name" value="Striated_Muscle_Regulatory"/>
</dbReference>
<keyword evidence="2" id="KW-0378">Hydrolase</keyword>
<dbReference type="PANTHER" id="PTHR13817">
    <property type="entry name" value="TITIN"/>
    <property type="match status" value="1"/>
</dbReference>
<organism evidence="6 7">
    <name type="scientific">Actinopolymorpha pittospori</name>
    <dbReference type="NCBI Taxonomy" id="648752"/>
    <lineage>
        <taxon>Bacteria</taxon>
        <taxon>Bacillati</taxon>
        <taxon>Actinomycetota</taxon>
        <taxon>Actinomycetes</taxon>
        <taxon>Propionibacteriales</taxon>
        <taxon>Actinopolymorphaceae</taxon>
        <taxon>Actinopolymorpha</taxon>
    </lineage>
</organism>
<dbReference type="GO" id="GO:0016798">
    <property type="term" value="F:hydrolase activity, acting on glycosyl bonds"/>
    <property type="evidence" value="ECO:0007669"/>
    <property type="project" value="UniProtKB-KW"/>
</dbReference>
<feature type="domain" description="Fibronectin type-III" evidence="5">
    <location>
        <begin position="390"/>
        <end position="483"/>
    </location>
</feature>
<dbReference type="Gene3D" id="2.60.120.260">
    <property type="entry name" value="Galactose-binding domain-like"/>
    <property type="match status" value="1"/>
</dbReference>
<dbReference type="AlphaFoldDB" id="A0A927RKB0"/>
<comment type="caution">
    <text evidence="6">The sequence shown here is derived from an EMBL/GenBank/DDBJ whole genome shotgun (WGS) entry which is preliminary data.</text>
</comment>
<dbReference type="Pfam" id="PF24135">
    <property type="entry name" value="DUF7402"/>
    <property type="match status" value="2"/>
</dbReference>
<feature type="compositionally biased region" description="Polar residues" evidence="4">
    <location>
        <begin position="12"/>
        <end position="22"/>
    </location>
</feature>